<dbReference type="RefSeq" id="WP_125648231.1">
    <property type="nucleotide sequence ID" value="NZ_JBHTOH010000094.1"/>
</dbReference>
<comment type="caution">
    <text evidence="1">The sequence shown here is derived from an EMBL/GenBank/DDBJ whole genome shotgun (WGS) entry which is preliminary data.</text>
</comment>
<dbReference type="SUPFAM" id="SSF52309">
    <property type="entry name" value="N-(deoxy)ribosyltransferase-like"/>
    <property type="match status" value="1"/>
</dbReference>
<dbReference type="EMBL" id="JBHTOH010000094">
    <property type="protein sequence ID" value="MFD1412136.1"/>
    <property type="molecule type" value="Genomic_DNA"/>
</dbReference>
<dbReference type="Proteomes" id="UP001597191">
    <property type="component" value="Unassembled WGS sequence"/>
</dbReference>
<dbReference type="Pfam" id="PF05014">
    <property type="entry name" value="Nuc_deoxyrib_tr"/>
    <property type="match status" value="1"/>
</dbReference>
<organism evidence="1 2">
    <name type="scientific">Lapidilactobacillus gannanensis</name>
    <dbReference type="NCBI Taxonomy" id="2486002"/>
    <lineage>
        <taxon>Bacteria</taxon>
        <taxon>Bacillati</taxon>
        <taxon>Bacillota</taxon>
        <taxon>Bacilli</taxon>
        <taxon>Lactobacillales</taxon>
        <taxon>Lactobacillaceae</taxon>
        <taxon>Lapidilactobacillus</taxon>
    </lineage>
</organism>
<proteinExistence type="predicted"/>
<sequence>MAKVYLAGPFFDQAGIELQRLEAVKAALSKNPTISAVFSPKDEDLKSPIISQLPVMSSDWQQAVFENDLRGLKEADVLLVITDSASNANGSDDGTAFEVGYWYAMNQVSQQQRPIVLYAERAAKLNLMIARSAEYYTTVLAELADLDFNQLPTNPYQGVVN</sequence>
<dbReference type="InterPro" id="IPR007710">
    <property type="entry name" value="Nucleoside_deoxyribTrfase"/>
</dbReference>
<evidence type="ECO:0000313" key="1">
    <source>
        <dbReference type="EMBL" id="MFD1412136.1"/>
    </source>
</evidence>
<name>A0ABW4BR26_9LACO</name>
<keyword evidence="2" id="KW-1185">Reference proteome</keyword>
<accession>A0ABW4BR26</accession>
<reference evidence="2" key="1">
    <citation type="journal article" date="2019" name="Int. J. Syst. Evol. Microbiol.">
        <title>The Global Catalogue of Microorganisms (GCM) 10K type strain sequencing project: providing services to taxonomists for standard genome sequencing and annotation.</title>
        <authorList>
            <consortium name="The Broad Institute Genomics Platform"/>
            <consortium name="The Broad Institute Genome Sequencing Center for Infectious Disease"/>
            <person name="Wu L."/>
            <person name="Ma J."/>
        </authorList>
    </citation>
    <scope>NUCLEOTIDE SEQUENCE [LARGE SCALE GENOMIC DNA]</scope>
    <source>
        <strain evidence="2">CCM 8937</strain>
    </source>
</reference>
<evidence type="ECO:0000313" key="2">
    <source>
        <dbReference type="Proteomes" id="UP001597191"/>
    </source>
</evidence>
<dbReference type="Gene3D" id="3.40.50.450">
    <property type="match status" value="1"/>
</dbReference>
<gene>
    <name evidence="1" type="ORF">ACFQ4R_11150</name>
</gene>
<protein>
    <submittedName>
        <fullName evidence="1">Nucleoside 2-deoxyribosyltransferase</fullName>
    </submittedName>
</protein>